<dbReference type="Pfam" id="PF02384">
    <property type="entry name" value="N6_Mtase"/>
    <property type="match status" value="1"/>
</dbReference>
<evidence type="ECO:0000313" key="2">
    <source>
        <dbReference type="EMBL" id="CEG23257.1"/>
    </source>
</evidence>
<dbReference type="InterPro" id="IPR029063">
    <property type="entry name" value="SAM-dependent_MTases_sf"/>
</dbReference>
<proteinExistence type="predicted"/>
<dbReference type="GO" id="GO:0032259">
    <property type="term" value="P:methylation"/>
    <property type="evidence" value="ECO:0007669"/>
    <property type="project" value="UniProtKB-KW"/>
</dbReference>
<gene>
    <name evidence="2" type="ORF">BN1080_02207</name>
</gene>
<dbReference type="PRINTS" id="PR00507">
    <property type="entry name" value="N12N6MTFRASE"/>
</dbReference>
<dbReference type="AlphaFoldDB" id="A0A098EN93"/>
<dbReference type="Gene3D" id="3.40.50.150">
    <property type="entry name" value="Vaccinia Virus protein VP39"/>
    <property type="match status" value="1"/>
</dbReference>
<protein>
    <submittedName>
        <fullName evidence="2">N-6 DNA Methylase</fullName>
    </submittedName>
</protein>
<organism evidence="2 3">
    <name type="scientific">Planococcus massiliensis</name>
    <dbReference type="NCBI Taxonomy" id="1499687"/>
    <lineage>
        <taxon>Bacteria</taxon>
        <taxon>Bacillati</taxon>
        <taxon>Bacillota</taxon>
        <taxon>Bacilli</taxon>
        <taxon>Bacillales</taxon>
        <taxon>Caryophanaceae</taxon>
        <taxon>Planococcus</taxon>
    </lineage>
</organism>
<keyword evidence="2" id="KW-0489">Methyltransferase</keyword>
<reference evidence="2 3" key="1">
    <citation type="submission" date="2014-09" db="EMBL/GenBank/DDBJ databases">
        <authorList>
            <person name="Urmite Genomes Urmite Genomes"/>
        </authorList>
    </citation>
    <scope>NUCLEOTIDE SEQUENCE [LARGE SCALE GENOMIC DNA]</scope>
    <source>
        <strain evidence="2 3">ES2</strain>
    </source>
</reference>
<dbReference type="PANTHER" id="PTHR41313">
    <property type="entry name" value="ADENINE-SPECIFIC METHYLTRANSFERASE"/>
    <property type="match status" value="1"/>
</dbReference>
<dbReference type="RefSeq" id="WP_052652031.1">
    <property type="nucleotide sequence ID" value="NZ_CCXS01000001.1"/>
</dbReference>
<dbReference type="CDD" id="cd02440">
    <property type="entry name" value="AdoMet_MTases"/>
    <property type="match status" value="1"/>
</dbReference>
<dbReference type="Gene3D" id="1.10.150.470">
    <property type="match status" value="1"/>
</dbReference>
<dbReference type="Proteomes" id="UP000043699">
    <property type="component" value="Unassembled WGS sequence"/>
</dbReference>
<dbReference type="SUPFAM" id="SSF53335">
    <property type="entry name" value="S-adenosyl-L-methionine-dependent methyltransferases"/>
    <property type="match status" value="1"/>
</dbReference>
<dbReference type="STRING" id="1499687.BN1080_02207"/>
<accession>A0A098EN93</accession>
<dbReference type="InterPro" id="IPR003356">
    <property type="entry name" value="DNA_methylase_A-5"/>
</dbReference>
<dbReference type="GO" id="GO:0003677">
    <property type="term" value="F:DNA binding"/>
    <property type="evidence" value="ECO:0007669"/>
    <property type="project" value="InterPro"/>
</dbReference>
<dbReference type="PIRSF" id="PIRSF026567">
    <property type="entry name" value="Adenine_mtase_bact_prd"/>
    <property type="match status" value="1"/>
</dbReference>
<dbReference type="GO" id="GO:0008170">
    <property type="term" value="F:N-methyltransferase activity"/>
    <property type="evidence" value="ECO:0007669"/>
    <property type="project" value="InterPro"/>
</dbReference>
<dbReference type="InterPro" id="IPR052933">
    <property type="entry name" value="DNA_Protect_Modify"/>
</dbReference>
<dbReference type="OrthoDB" id="9788159at2"/>
<keyword evidence="2" id="KW-0808">Transferase</keyword>
<evidence type="ECO:0000259" key="1">
    <source>
        <dbReference type="Pfam" id="PF02384"/>
    </source>
</evidence>
<sequence length="307" mass="34323">MNSAMEKIFYFIDNHATDIQKEQDLSYLESLLETTETWLDGHIKPEEDAGKEDVRKAIQLAILKGMKEHVQPHHQMTPDALGLLMGYLVELFIKEQKATILDPALGTGNLLLTVMNYLDGQLTGVGVEIDDLLIRLAASTADLVEQPVTFYRQDALQPLLIDPVDAVIADLPVGYYPDEETAGGYELKAEEGMSYAHHLFIEQALKHTVDGGYLFFVIPKGLFESPQSAQLHTFLKKHAHIQSVMELPNTLFKNSTYAKGILILQKKKEGVKAPKEVLLAVVPNMSKPEPMAKFFSQVSGWFKENKA</sequence>
<dbReference type="InterPro" id="IPR016843">
    <property type="entry name" value="S-AdoMet-dep_Ade-MeTrfase_prd"/>
</dbReference>
<dbReference type="EMBL" id="CCXS01000001">
    <property type="protein sequence ID" value="CEG23257.1"/>
    <property type="molecule type" value="Genomic_DNA"/>
</dbReference>
<evidence type="ECO:0000313" key="3">
    <source>
        <dbReference type="Proteomes" id="UP000043699"/>
    </source>
</evidence>
<dbReference type="PANTHER" id="PTHR41313:SF1">
    <property type="entry name" value="DNA METHYLASE ADENINE-SPECIFIC DOMAIN-CONTAINING PROTEIN"/>
    <property type="match status" value="1"/>
</dbReference>
<name>A0A098EN93_9BACL</name>
<keyword evidence="3" id="KW-1185">Reference proteome</keyword>
<feature type="domain" description="DNA methylase adenine-specific" evidence="1">
    <location>
        <begin position="77"/>
        <end position="279"/>
    </location>
</feature>